<dbReference type="SUPFAM" id="SSF47266">
    <property type="entry name" value="4-helical cytokines"/>
    <property type="match status" value="1"/>
</dbReference>
<reference evidence="13" key="1">
    <citation type="submission" date="2025-08" db="UniProtKB">
        <authorList>
            <consortium name="RefSeq"/>
        </authorList>
    </citation>
    <scope>IDENTIFICATION</scope>
    <source>
        <tissue evidence="13">Spleen</tissue>
    </source>
</reference>
<dbReference type="PANTHER" id="PTHR48494">
    <property type="entry name" value="INTERLEUKIN-6"/>
    <property type="match status" value="1"/>
</dbReference>
<sequence length="215" mass="24137">MNPLLRITGSLRPLALILILLMSTAAVPIPDSLGDGSPGDEVITKSSSNPDLEIAKQLHTTASELKNKMCQTQNLCDDSNEALAENNLNLPNITERDGCLTTGFNEETCLPRIVSGLQEFDTYLRYMETEMKDNKLQYLRMGTVQLIHKLKLLIKKTDAVPTPDPIVSKNLLSELQSLKAWSKNMALRLILWHYTRFMEGTIRVVRFLHTRSIAA</sequence>
<keyword evidence="4" id="KW-0011">Acute phase</keyword>
<feature type="signal peptide" evidence="11">
    <location>
        <begin position="1"/>
        <end position="26"/>
    </location>
</feature>
<dbReference type="GO" id="GO:0005615">
    <property type="term" value="C:extracellular space"/>
    <property type="evidence" value="ECO:0007669"/>
    <property type="project" value="UniProtKB-KW"/>
</dbReference>
<evidence type="ECO:0000256" key="11">
    <source>
        <dbReference type="SAM" id="SignalP"/>
    </source>
</evidence>
<dbReference type="InterPro" id="IPR003574">
    <property type="entry name" value="IL-6-like"/>
</dbReference>
<dbReference type="GO" id="GO:0005896">
    <property type="term" value="C:interleukin-6 receptor complex"/>
    <property type="evidence" value="ECO:0007669"/>
    <property type="project" value="TreeGrafter"/>
</dbReference>
<evidence type="ECO:0000256" key="2">
    <source>
        <dbReference type="ARBA" id="ARBA00007432"/>
    </source>
</evidence>
<dbReference type="GO" id="GO:0005138">
    <property type="term" value="F:interleukin-6 receptor binding"/>
    <property type="evidence" value="ECO:0007669"/>
    <property type="project" value="InterPro"/>
</dbReference>
<keyword evidence="11" id="KW-0732">Signal</keyword>
<dbReference type="GO" id="GO:0005125">
    <property type="term" value="F:cytokine activity"/>
    <property type="evidence" value="ECO:0007669"/>
    <property type="project" value="UniProtKB-KW"/>
</dbReference>
<dbReference type="KEGG" id="pcw:110213115"/>
<dbReference type="PRINTS" id="PR00433">
    <property type="entry name" value="IL6GCSFMGF"/>
</dbReference>
<dbReference type="CTD" id="3569"/>
<dbReference type="InterPro" id="IPR030473">
    <property type="entry name" value="IL6/GCSF/MGF_CS"/>
</dbReference>
<evidence type="ECO:0000256" key="4">
    <source>
        <dbReference type="ARBA" id="ARBA00022486"/>
    </source>
</evidence>
<dbReference type="GO" id="GO:0006953">
    <property type="term" value="P:acute-phase response"/>
    <property type="evidence" value="ECO:0007669"/>
    <property type="project" value="UniProtKB-KW"/>
</dbReference>
<evidence type="ECO:0000256" key="3">
    <source>
        <dbReference type="ARBA" id="ARBA00019464"/>
    </source>
</evidence>
<keyword evidence="5" id="KW-0202">Cytokine</keyword>
<evidence type="ECO:0000256" key="9">
    <source>
        <dbReference type="ARBA" id="ARBA00023441"/>
    </source>
</evidence>
<accession>A0A6P5KTA4</accession>
<dbReference type="GO" id="GO:0030154">
    <property type="term" value="P:cell differentiation"/>
    <property type="evidence" value="ECO:0007669"/>
    <property type="project" value="InterPro"/>
</dbReference>
<keyword evidence="6" id="KW-0964">Secreted</keyword>
<dbReference type="GeneID" id="110213115"/>
<dbReference type="PRINTS" id="PR00434">
    <property type="entry name" value="INTERLEUKIN6"/>
</dbReference>
<dbReference type="FunCoup" id="A0A6P5KTA4">
    <property type="interactions" value="1067"/>
</dbReference>
<comment type="subcellular location">
    <subcellularLocation>
        <location evidence="1">Secreted</location>
    </subcellularLocation>
</comment>
<dbReference type="PANTHER" id="PTHR48494:SF1">
    <property type="entry name" value="INTERLEUKIN-6"/>
    <property type="match status" value="1"/>
</dbReference>
<evidence type="ECO:0000256" key="8">
    <source>
        <dbReference type="ARBA" id="ARBA00023157"/>
    </source>
</evidence>
<comment type="function">
    <text evidence="9">Cytokine with a wide variety of biological functions in immunity, tissue regeneration, and metabolism. Binds to IL6R, then the complex associates to the signaling subunit IL6ST/gp130 to trigger the intracellular IL6-signaling pathway. The interaction with the membrane-bound IL6R and IL6ST stimulates 'classic signaling', whereas the binding of IL6 and soluble IL6R to IL6ST stimulates 'trans-signaling'. Alternatively, 'cluster signaling' occurs when membrane-bound IL6:IL6R complexes on transmitter cells activate IL6ST receptors on neighboring receiver cells.</text>
</comment>
<dbReference type="InterPro" id="IPR009079">
    <property type="entry name" value="4_helix_cytokine-like_core"/>
</dbReference>
<protein>
    <recommendedName>
        <fullName evidence="3">Interleukin-6</fullName>
    </recommendedName>
</protein>
<proteinExistence type="inferred from homology"/>
<keyword evidence="7" id="KW-0339">Growth factor</keyword>
<dbReference type="Proteomes" id="UP000515140">
    <property type="component" value="Unplaced"/>
</dbReference>
<comment type="subunit">
    <text evidence="10">Component of a hexamer of two molecules each of IL6, IL6R and IL6ST; first binds to IL6R to associate with the signaling subunit IL6ST. Interacts with IL6R (via the N-terminal ectodomain); this interaction may be affected by IL6R-binding with SORL1, hence decreasing IL6 cis signaling. Interacts with SORL1 (via the N-terminal ectodomain); this interaction leads to IL6 internalization and lysosomal degradation. May form a trimeric complex with the soluble SORL1 ectodomain and soluble IL6R receptor; this interaction might stabilize circulating IL6, hence promoting IL6 trans signaling.</text>
</comment>
<dbReference type="GO" id="GO:0046427">
    <property type="term" value="P:positive regulation of receptor signaling pathway via JAK-STAT"/>
    <property type="evidence" value="ECO:0007669"/>
    <property type="project" value="TreeGrafter"/>
</dbReference>
<dbReference type="RefSeq" id="XP_020849025.1">
    <property type="nucleotide sequence ID" value="XM_020993366.1"/>
</dbReference>
<dbReference type="OMA" id="FSKCENS"/>
<dbReference type="GO" id="GO:0051240">
    <property type="term" value="P:positive regulation of multicellular organismal process"/>
    <property type="evidence" value="ECO:0007669"/>
    <property type="project" value="UniProtKB-ARBA"/>
</dbReference>
<evidence type="ECO:0000313" key="12">
    <source>
        <dbReference type="Proteomes" id="UP000515140"/>
    </source>
</evidence>
<evidence type="ECO:0000256" key="1">
    <source>
        <dbReference type="ARBA" id="ARBA00004613"/>
    </source>
</evidence>
<comment type="similarity">
    <text evidence="2">Belongs to the IL-6 superfamily.</text>
</comment>
<dbReference type="InParanoid" id="A0A6P5KTA4"/>
<feature type="chain" id="PRO_5027981271" description="Interleukin-6" evidence="11">
    <location>
        <begin position="27"/>
        <end position="215"/>
    </location>
</feature>
<dbReference type="Pfam" id="PF00489">
    <property type="entry name" value="IL6"/>
    <property type="match status" value="1"/>
</dbReference>
<dbReference type="AlphaFoldDB" id="A0A6P5KTA4"/>
<keyword evidence="12" id="KW-1185">Reference proteome</keyword>
<evidence type="ECO:0000313" key="13">
    <source>
        <dbReference type="RefSeq" id="XP_020849025.1"/>
    </source>
</evidence>
<evidence type="ECO:0000256" key="6">
    <source>
        <dbReference type="ARBA" id="ARBA00022525"/>
    </source>
</evidence>
<evidence type="ECO:0000256" key="5">
    <source>
        <dbReference type="ARBA" id="ARBA00022514"/>
    </source>
</evidence>
<dbReference type="SMART" id="SM00126">
    <property type="entry name" value="IL6"/>
    <property type="match status" value="1"/>
</dbReference>
<dbReference type="InterPro" id="IPR030474">
    <property type="entry name" value="IL-6/GCSF/MGF"/>
</dbReference>
<evidence type="ECO:0000256" key="7">
    <source>
        <dbReference type="ARBA" id="ARBA00023030"/>
    </source>
</evidence>
<dbReference type="GO" id="GO:0008083">
    <property type="term" value="F:growth factor activity"/>
    <property type="evidence" value="ECO:0007669"/>
    <property type="project" value="UniProtKB-KW"/>
</dbReference>
<name>A0A6P5KTA4_PHACI</name>
<keyword evidence="8" id="KW-1015">Disulfide bond</keyword>
<evidence type="ECO:0000256" key="10">
    <source>
        <dbReference type="ARBA" id="ARBA00023468"/>
    </source>
</evidence>
<dbReference type="PROSITE" id="PS00254">
    <property type="entry name" value="INTERLEUKIN_6"/>
    <property type="match status" value="1"/>
</dbReference>
<dbReference type="Gene3D" id="1.20.1250.10">
    <property type="match status" value="1"/>
</dbReference>
<dbReference type="GO" id="GO:0006955">
    <property type="term" value="P:immune response"/>
    <property type="evidence" value="ECO:0007669"/>
    <property type="project" value="InterPro"/>
</dbReference>
<gene>
    <name evidence="13" type="primary">IL6</name>
</gene>
<organism evidence="12 13">
    <name type="scientific">Phascolarctos cinereus</name>
    <name type="common">Koala</name>
    <dbReference type="NCBI Taxonomy" id="38626"/>
    <lineage>
        <taxon>Eukaryota</taxon>
        <taxon>Metazoa</taxon>
        <taxon>Chordata</taxon>
        <taxon>Craniata</taxon>
        <taxon>Vertebrata</taxon>
        <taxon>Euteleostomi</taxon>
        <taxon>Mammalia</taxon>
        <taxon>Metatheria</taxon>
        <taxon>Diprotodontia</taxon>
        <taxon>Phascolarctidae</taxon>
        <taxon>Phascolarctos</taxon>
    </lineage>
</organism>